<gene>
    <name evidence="2" type="ORF">LIER_43001</name>
</gene>
<dbReference type="PROSITE" id="PS51545">
    <property type="entry name" value="PIK_HELICAL"/>
    <property type="match status" value="1"/>
</dbReference>
<dbReference type="Gene3D" id="1.25.40.70">
    <property type="entry name" value="Phosphatidylinositol 3-kinase, accessory domain (PIK)"/>
    <property type="match status" value="1"/>
</dbReference>
<dbReference type="InterPro" id="IPR016024">
    <property type="entry name" value="ARM-type_fold"/>
</dbReference>
<evidence type="ECO:0000313" key="3">
    <source>
        <dbReference type="Proteomes" id="UP001454036"/>
    </source>
</evidence>
<dbReference type="EMBL" id="BAABME010032139">
    <property type="protein sequence ID" value="GAA0148434.1"/>
    <property type="molecule type" value="Genomic_DNA"/>
</dbReference>
<dbReference type="Proteomes" id="UP001454036">
    <property type="component" value="Unassembled WGS sequence"/>
</dbReference>
<proteinExistence type="predicted"/>
<evidence type="ECO:0000259" key="1">
    <source>
        <dbReference type="PROSITE" id="PS51545"/>
    </source>
</evidence>
<dbReference type="Pfam" id="PF00613">
    <property type="entry name" value="PI3Ka"/>
    <property type="match status" value="1"/>
</dbReference>
<protein>
    <recommendedName>
        <fullName evidence="1">PIK helical domain-containing protein</fullName>
    </recommendedName>
</protein>
<keyword evidence="3" id="KW-1185">Reference proteome</keyword>
<dbReference type="SUPFAM" id="SSF48371">
    <property type="entry name" value="ARM repeat"/>
    <property type="match status" value="1"/>
</dbReference>
<accession>A0AAV3P9X9</accession>
<comment type="caution">
    <text evidence="2">The sequence shown here is derived from an EMBL/GenBank/DDBJ whole genome shotgun (WGS) entry which is preliminary data.</text>
</comment>
<feature type="domain" description="PIK helical" evidence="1">
    <location>
        <begin position="1"/>
        <end position="81"/>
    </location>
</feature>
<name>A0AAV3P9X9_LITER</name>
<dbReference type="InterPro" id="IPR001263">
    <property type="entry name" value="PI3K_accessory_dom"/>
</dbReference>
<evidence type="ECO:0000313" key="2">
    <source>
        <dbReference type="EMBL" id="GAA0148434.1"/>
    </source>
</evidence>
<sequence>MGIADRLFCKNAPVIIVMPQLAVALCTLVRAYAVTILERAGDEELQCYLLQLVQALRFEHSVKSRLSHFLCYNWILFIFSI</sequence>
<reference evidence="2 3" key="1">
    <citation type="submission" date="2024-01" db="EMBL/GenBank/DDBJ databases">
        <title>The complete chloroplast genome sequence of Lithospermum erythrorhizon: insights into the phylogenetic relationship among Boraginaceae species and the maternal lineages of purple gromwells.</title>
        <authorList>
            <person name="Okada T."/>
            <person name="Watanabe K."/>
        </authorList>
    </citation>
    <scope>NUCLEOTIDE SEQUENCE [LARGE SCALE GENOMIC DNA]</scope>
</reference>
<organism evidence="2 3">
    <name type="scientific">Lithospermum erythrorhizon</name>
    <name type="common">Purple gromwell</name>
    <name type="synonym">Lithospermum officinale var. erythrorhizon</name>
    <dbReference type="NCBI Taxonomy" id="34254"/>
    <lineage>
        <taxon>Eukaryota</taxon>
        <taxon>Viridiplantae</taxon>
        <taxon>Streptophyta</taxon>
        <taxon>Embryophyta</taxon>
        <taxon>Tracheophyta</taxon>
        <taxon>Spermatophyta</taxon>
        <taxon>Magnoliopsida</taxon>
        <taxon>eudicotyledons</taxon>
        <taxon>Gunneridae</taxon>
        <taxon>Pentapetalae</taxon>
        <taxon>asterids</taxon>
        <taxon>lamiids</taxon>
        <taxon>Boraginales</taxon>
        <taxon>Boraginaceae</taxon>
        <taxon>Boraginoideae</taxon>
        <taxon>Lithospermeae</taxon>
        <taxon>Lithospermum</taxon>
    </lineage>
</organism>
<dbReference type="AlphaFoldDB" id="A0AAV3P9X9"/>
<dbReference type="InterPro" id="IPR042236">
    <property type="entry name" value="PI3K_accessory_sf"/>
</dbReference>